<dbReference type="EMBL" id="CAJOBB010000860">
    <property type="protein sequence ID" value="CAF3766256.1"/>
    <property type="molecule type" value="Genomic_DNA"/>
</dbReference>
<dbReference type="Proteomes" id="UP000663868">
    <property type="component" value="Unassembled WGS sequence"/>
</dbReference>
<evidence type="ECO:0000313" key="2">
    <source>
        <dbReference type="EMBL" id="CAF0925788.1"/>
    </source>
</evidence>
<dbReference type="AlphaFoldDB" id="A0A814BGK1"/>
<accession>A0A814BGK1</accession>
<dbReference type="Gene3D" id="3.40.50.20">
    <property type="match status" value="1"/>
</dbReference>
<name>A0A814BGK1_9BILA</name>
<sequence length="462" mass="53760">MTQINNSQSSKMYMSRVLSNLKPYYIYERARIIGFLLLFLLAFPVTLVITLITLVIHCFTRKPSIVNPNAKRILISGGGMAKALQLVRSLYMAGHYIVLTEEYPFTTHRFSQCVSRFYVCAFTKTNHSDYIQSIVDIVQRERIDIFIPASHSWCECADSLVKEALLPLNCVTVQGDLKDLEMLSNKYEFCTRARSLGLSVPKTYKITDPKQILEFDFSKEKCQFILKCIADDLVTRWSLTKLPCQTRQQTIDYLNTLTISKTNPWIMQEFIAGKEYCTHGTVHNGELRLYACCESSPWLLHYKHVDNKPMILQWVQDFCLRTNISGQASFDFIESYEDGRPYAIECNPRTHTAIVAFYNHPDVAETYVDTKHLLHGPIQPYSNTRECYWLHHELWDLLNVRHMEDFLRILRRLFNGKEAIYSVEDPLPFFLHYTLHMPYVLICHLLNPTPFTKVDCNLSLIL</sequence>
<gene>
    <name evidence="2" type="ORF">IZO911_LOCUS13580</name>
    <name evidence="3" type="ORF">KXQ929_LOCUS15097</name>
</gene>
<keyword evidence="1" id="KW-0472">Membrane</keyword>
<keyword evidence="1" id="KW-1133">Transmembrane helix</keyword>
<evidence type="ECO:0000256" key="1">
    <source>
        <dbReference type="SAM" id="Phobius"/>
    </source>
</evidence>
<dbReference type="EMBL" id="CAJNOE010000109">
    <property type="protein sequence ID" value="CAF0925788.1"/>
    <property type="molecule type" value="Genomic_DNA"/>
</dbReference>
<keyword evidence="1" id="KW-0812">Transmembrane</keyword>
<comment type="caution">
    <text evidence="2">The sequence shown here is derived from an EMBL/GenBank/DDBJ whole genome shotgun (WGS) entry which is preliminary data.</text>
</comment>
<dbReference type="SUPFAM" id="SSF56059">
    <property type="entry name" value="Glutathione synthetase ATP-binding domain-like"/>
    <property type="match status" value="1"/>
</dbReference>
<feature type="transmembrane region" description="Helical" evidence="1">
    <location>
        <begin position="32"/>
        <end position="56"/>
    </location>
</feature>
<organism evidence="2 4">
    <name type="scientific">Adineta steineri</name>
    <dbReference type="NCBI Taxonomy" id="433720"/>
    <lineage>
        <taxon>Eukaryota</taxon>
        <taxon>Metazoa</taxon>
        <taxon>Spiralia</taxon>
        <taxon>Gnathifera</taxon>
        <taxon>Rotifera</taxon>
        <taxon>Eurotatoria</taxon>
        <taxon>Bdelloidea</taxon>
        <taxon>Adinetida</taxon>
        <taxon>Adinetidae</taxon>
        <taxon>Adineta</taxon>
    </lineage>
</organism>
<dbReference type="Gene3D" id="3.30.470.20">
    <property type="entry name" value="ATP-grasp fold, B domain"/>
    <property type="match status" value="1"/>
</dbReference>
<evidence type="ECO:0000313" key="4">
    <source>
        <dbReference type="Proteomes" id="UP000663860"/>
    </source>
</evidence>
<dbReference type="Proteomes" id="UP000663860">
    <property type="component" value="Unassembled WGS sequence"/>
</dbReference>
<proteinExistence type="predicted"/>
<evidence type="ECO:0000313" key="3">
    <source>
        <dbReference type="EMBL" id="CAF3766256.1"/>
    </source>
</evidence>
<evidence type="ECO:0008006" key="5">
    <source>
        <dbReference type="Google" id="ProtNLM"/>
    </source>
</evidence>
<protein>
    <recommendedName>
        <fullName evidence="5">ATP-grasp domain-containing protein</fullName>
    </recommendedName>
</protein>
<reference evidence="2" key="1">
    <citation type="submission" date="2021-02" db="EMBL/GenBank/DDBJ databases">
        <authorList>
            <person name="Nowell W R."/>
        </authorList>
    </citation>
    <scope>NUCLEOTIDE SEQUENCE</scope>
</reference>